<sequence length="47" mass="5390">MEGKPLHYDGSVQQQDSTAVNSSEEPFILTDEMRRNIGSNPYEFNKE</sequence>
<organism evidence="2 3">
    <name type="scientific">Pontibacillus marinus BH030004 = DSM 16465</name>
    <dbReference type="NCBI Taxonomy" id="1385511"/>
    <lineage>
        <taxon>Bacteria</taxon>
        <taxon>Bacillati</taxon>
        <taxon>Bacillota</taxon>
        <taxon>Bacilli</taxon>
        <taxon>Bacillales</taxon>
        <taxon>Bacillaceae</taxon>
        <taxon>Pontibacillus</taxon>
    </lineage>
</organism>
<comment type="caution">
    <text evidence="2">The sequence shown here is derived from an EMBL/GenBank/DDBJ whole genome shotgun (WGS) entry which is preliminary data.</text>
</comment>
<protein>
    <submittedName>
        <fullName evidence="2">Uncharacterized protein</fullName>
    </submittedName>
</protein>
<evidence type="ECO:0000313" key="2">
    <source>
        <dbReference type="EMBL" id="KGX89433.1"/>
    </source>
</evidence>
<dbReference type="AlphaFoldDB" id="A0A0A5GE04"/>
<proteinExistence type="predicted"/>
<keyword evidence="3" id="KW-1185">Reference proteome</keyword>
<feature type="compositionally biased region" description="Polar residues" evidence="1">
    <location>
        <begin position="11"/>
        <end position="24"/>
    </location>
</feature>
<gene>
    <name evidence="2" type="ORF">N783_06075</name>
</gene>
<dbReference type="EMBL" id="AVPF01000015">
    <property type="protein sequence ID" value="KGX89433.1"/>
    <property type="molecule type" value="Genomic_DNA"/>
</dbReference>
<dbReference type="STRING" id="1385511.GCA_000425225_00475"/>
<feature type="region of interest" description="Disordered" evidence="1">
    <location>
        <begin position="1"/>
        <end position="27"/>
    </location>
</feature>
<evidence type="ECO:0000313" key="3">
    <source>
        <dbReference type="Proteomes" id="UP000030403"/>
    </source>
</evidence>
<reference evidence="2 3" key="1">
    <citation type="submission" date="2013-08" db="EMBL/GenBank/DDBJ databases">
        <authorList>
            <person name="Huang J."/>
            <person name="Wang G."/>
        </authorList>
    </citation>
    <scope>NUCLEOTIDE SEQUENCE [LARGE SCALE GENOMIC DNA]</scope>
    <source>
        <strain evidence="2 3">BH030004</strain>
    </source>
</reference>
<dbReference type="Proteomes" id="UP000030403">
    <property type="component" value="Unassembled WGS sequence"/>
</dbReference>
<accession>A0A0A5GE04</accession>
<dbReference type="RefSeq" id="WP_169449772.1">
    <property type="nucleotide sequence ID" value="NZ_AVPF01000015.1"/>
</dbReference>
<name>A0A0A5GE04_9BACI</name>
<evidence type="ECO:0000256" key="1">
    <source>
        <dbReference type="SAM" id="MobiDB-lite"/>
    </source>
</evidence>